<proteinExistence type="predicted"/>
<feature type="region of interest" description="Disordered" evidence="1">
    <location>
        <begin position="371"/>
        <end position="404"/>
    </location>
</feature>
<name>A0A1L7WP85_9HELO</name>
<dbReference type="InterPro" id="IPR047092">
    <property type="entry name" value="AFUB_07903/YDR124W-like_hel"/>
</dbReference>
<dbReference type="STRING" id="576137.A0A1L7WP85"/>
<evidence type="ECO:0000256" key="1">
    <source>
        <dbReference type="SAM" id="MobiDB-lite"/>
    </source>
</evidence>
<keyword evidence="4" id="KW-1185">Reference proteome</keyword>
<evidence type="ECO:0000259" key="2">
    <source>
        <dbReference type="Pfam" id="PF11001"/>
    </source>
</evidence>
<feature type="compositionally biased region" description="Acidic residues" evidence="1">
    <location>
        <begin position="374"/>
        <end position="391"/>
    </location>
</feature>
<accession>A0A1L7WP85</accession>
<feature type="compositionally biased region" description="Polar residues" evidence="1">
    <location>
        <begin position="392"/>
        <end position="402"/>
    </location>
</feature>
<feature type="compositionally biased region" description="Basic and acidic residues" evidence="1">
    <location>
        <begin position="153"/>
        <end position="162"/>
    </location>
</feature>
<dbReference type="Pfam" id="PF11001">
    <property type="entry name" value="AFUB_07903_YDR124W_hel"/>
    <property type="match status" value="1"/>
</dbReference>
<dbReference type="PANTHER" id="PTHR36102:SF1">
    <property type="entry name" value="YDR124W-LIKE HELICAL BUNDLE DOMAIN-CONTAINING PROTEIN"/>
    <property type="match status" value="1"/>
</dbReference>
<dbReference type="InterPro" id="IPR021264">
    <property type="entry name" value="AFUB_079030/YDR124W-like"/>
</dbReference>
<feature type="domain" description="Subtelomeric hrmA-associated cluster protein AFUB-079030/YDR124W-like helical bundle" evidence="2">
    <location>
        <begin position="204"/>
        <end position="347"/>
    </location>
</feature>
<feature type="compositionally biased region" description="Basic and acidic residues" evidence="1">
    <location>
        <begin position="578"/>
        <end position="588"/>
    </location>
</feature>
<dbReference type="PANTHER" id="PTHR36102">
    <property type="entry name" value="CHROMOSOME 10, WHOLE GENOME SHOTGUN SEQUENCE"/>
    <property type="match status" value="1"/>
</dbReference>
<sequence>MVQRPTPLQQGDFAYQRENTWPRNDRSFLDIPQDGRFVSAAPPQTPIHSRLQTIDTALKECAGVNVKQWALIARLDNGQDEIYSSQSLVEYRESIFNDSVRDVFRRSVRRARKAENAFQNPAYSQEGMYEFDVDASSGYDRKHSSSGGSSSEYGRRFQRKFEDSDEDELSSAKKRRFTSYRNRENSNDDTPVPVPVKKTQQLMIGDAAEVEKFYQTRFKDMQQSSCKVMGKAFVKLVEPKKQTHHPYTKGDDKAPPWWPNTTGDHNVRHKEPDHLLKPERIRLLIHILRMVVKPAHQQHPTVQKLGLNVRKLEEVTMEAMSNWFSDKEHPENALKKPFLKEIFRIARAEERYLNGEIDATTTLSVMYGERAGTEESDGEDQIKLDDDEEEAPSSSISVSMPTPDSIVSPASGHNPHLLDNDMRMRSNLPMRQNTHPPMEEQSQYNDPSAYYHPRGMGFHPQSPSLQDRRPSFVSAPNYPSPQQQMFGAWPAGMVSNGPGQSFYTTSPQQNGPYLPPPVSQQPMLPPPQVHNFDNLPQGRYDTGPALGNSLRTGSMSHPHQHMPAFDNFLHDNGGFPQHDNELKEEQQQHLHHNQQQ</sequence>
<protein>
    <recommendedName>
        <fullName evidence="2">Subtelomeric hrmA-associated cluster protein AFUB-079030/YDR124W-like helical bundle domain-containing protein</fullName>
    </recommendedName>
</protein>
<dbReference type="EMBL" id="FJOG01000005">
    <property type="protein sequence ID" value="CZR54588.1"/>
    <property type="molecule type" value="Genomic_DNA"/>
</dbReference>
<dbReference type="Proteomes" id="UP000184330">
    <property type="component" value="Unassembled WGS sequence"/>
</dbReference>
<feature type="region of interest" description="Disordered" evidence="1">
    <location>
        <begin position="136"/>
        <end position="194"/>
    </location>
</feature>
<feature type="compositionally biased region" description="Polar residues" evidence="1">
    <location>
        <begin position="432"/>
        <end position="446"/>
    </location>
</feature>
<feature type="region of interest" description="Disordered" evidence="1">
    <location>
        <begin position="536"/>
        <end position="596"/>
    </location>
</feature>
<organism evidence="3 4">
    <name type="scientific">Phialocephala subalpina</name>
    <dbReference type="NCBI Taxonomy" id="576137"/>
    <lineage>
        <taxon>Eukaryota</taxon>
        <taxon>Fungi</taxon>
        <taxon>Dikarya</taxon>
        <taxon>Ascomycota</taxon>
        <taxon>Pezizomycotina</taxon>
        <taxon>Leotiomycetes</taxon>
        <taxon>Helotiales</taxon>
        <taxon>Mollisiaceae</taxon>
        <taxon>Phialocephala</taxon>
        <taxon>Phialocephala fortinii species complex</taxon>
    </lineage>
</organism>
<dbReference type="OrthoDB" id="5338458at2759"/>
<reference evidence="3 4" key="1">
    <citation type="submission" date="2016-03" db="EMBL/GenBank/DDBJ databases">
        <authorList>
            <person name="Ploux O."/>
        </authorList>
    </citation>
    <scope>NUCLEOTIDE SEQUENCE [LARGE SCALE GENOMIC DNA]</scope>
    <source>
        <strain evidence="3 4">UAMH 11012</strain>
    </source>
</reference>
<feature type="region of interest" description="Disordered" evidence="1">
    <location>
        <begin position="432"/>
        <end position="468"/>
    </location>
</feature>
<evidence type="ECO:0000313" key="4">
    <source>
        <dbReference type="Proteomes" id="UP000184330"/>
    </source>
</evidence>
<gene>
    <name evidence="3" type="ORF">PAC_04472</name>
</gene>
<evidence type="ECO:0000313" key="3">
    <source>
        <dbReference type="EMBL" id="CZR54588.1"/>
    </source>
</evidence>
<dbReference type="AlphaFoldDB" id="A0A1L7WP85"/>